<dbReference type="SUPFAM" id="SSF51445">
    <property type="entry name" value="(Trans)glycosidases"/>
    <property type="match status" value="1"/>
</dbReference>
<dbReference type="AlphaFoldDB" id="A0A060CGY6"/>
<dbReference type="Gene3D" id="3.20.20.80">
    <property type="entry name" value="Glycosidases"/>
    <property type="match status" value="1"/>
</dbReference>
<sequence length="50" mass="5576">MAHVMAVKAYRESNIKHSRIGIILNVTPAYARSNDPQDQTAQKVANLLLK</sequence>
<name>A0A060CGY6_9THEO</name>
<accession>A0A060CGY6</accession>
<organism evidence="1">
    <name type="scientific">uncultured Thermoanaerobacterium sp</name>
    <dbReference type="NCBI Taxonomy" id="218933"/>
    <lineage>
        <taxon>Bacteria</taxon>
        <taxon>Bacillati</taxon>
        <taxon>Bacillota</taxon>
        <taxon>Clostridia</taxon>
        <taxon>Thermoanaerobacterales</taxon>
        <taxon>Thermoanaerobacteraceae</taxon>
        <taxon>Thermoanaerobacterium</taxon>
        <taxon>environmental samples</taxon>
    </lineage>
</organism>
<proteinExistence type="predicted"/>
<dbReference type="EMBL" id="KF124706">
    <property type="protein sequence ID" value="AIA92026.1"/>
    <property type="molecule type" value="Genomic_DNA"/>
</dbReference>
<protein>
    <submittedName>
        <fullName evidence="1">CAZy families GH1 protein</fullName>
    </submittedName>
</protein>
<evidence type="ECO:0000313" key="1">
    <source>
        <dbReference type="EMBL" id="AIA92026.1"/>
    </source>
</evidence>
<dbReference type="InterPro" id="IPR017853">
    <property type="entry name" value="GH"/>
</dbReference>
<reference evidence="1" key="1">
    <citation type="journal article" date="2013" name="Environ. Microbiol.">
        <title>Seasonally variable intestinal metagenomes of the red palm weevil (Rhynchophorus ferrugineus).</title>
        <authorList>
            <person name="Jia S."/>
            <person name="Zhang X."/>
            <person name="Zhang G."/>
            <person name="Yin A."/>
            <person name="Zhang S."/>
            <person name="Li F."/>
            <person name="Wang L."/>
            <person name="Zhao D."/>
            <person name="Yun Q."/>
            <person name="Tala"/>
            <person name="Wang J."/>
            <person name="Sun G."/>
            <person name="Baabdullah M."/>
            <person name="Yu X."/>
            <person name="Hu S."/>
            <person name="Al-Mssallem I.S."/>
            <person name="Yu J."/>
        </authorList>
    </citation>
    <scope>NUCLEOTIDE SEQUENCE</scope>
</reference>